<reference evidence="3 4" key="1">
    <citation type="journal article" date="2021" name="Int. J. Syst. Evol. Microbiol.">
        <title>Classification of three corynebacterial strains isolated from a small paddock in North Rhine-Westphalia: proposal of &lt;i&gt;Corynebacterium kalinowskii&lt;/i&gt; sp. nov., &lt;i&gt;Corynebacterium comes&lt;/i&gt; sp. nov. and &lt;i&gt;Corynebacterium occultum&lt;/i&gt; sp. nov.</title>
        <authorList>
            <person name="Schaffert L."/>
            <person name="Ruwe M."/>
            <person name="Milse J."/>
            <person name="Hanuschka K."/>
            <person name="Ortseifen V."/>
            <person name="Droste J."/>
            <person name="Brandt D."/>
            <person name="Schl L."/>
            <person name="Kutter Y."/>
            <person name="Vinke S."/>
            <person name="Vieh P."/>
            <person name="Jacob L."/>
            <person name="L N.C."/>
            <person name="Schulte-Berndt E."/>
            <person name="Hain C."/>
            <person name="Linder M."/>
            <person name="Schmidt P."/>
            <person name="Wollenschl L."/>
            <person name="Luttermann T."/>
            <person name="Thieme E."/>
            <person name="Hassa J."/>
            <person name="Haak M."/>
            <person name="Wittchen M."/>
            <person name="Mentz A."/>
            <person name="Persicke M."/>
            <person name="Busche T."/>
            <person name="R C."/>
        </authorList>
    </citation>
    <scope>NUCLEOTIDE SEQUENCE [LARGE SCALE GENOMIC DNA]</scope>
    <source>
        <strain evidence="3 4">2019</strain>
    </source>
</reference>
<evidence type="ECO:0000313" key="3">
    <source>
        <dbReference type="EMBL" id="QGU03613.1"/>
    </source>
</evidence>
<dbReference type="EMBL" id="CP046453">
    <property type="protein sequence ID" value="QGU03613.1"/>
    <property type="molecule type" value="Genomic_DNA"/>
</dbReference>
<evidence type="ECO:0000256" key="1">
    <source>
        <dbReference type="SAM" id="SignalP"/>
    </source>
</evidence>
<protein>
    <recommendedName>
        <fullName evidence="2">SGNH hydrolase-type esterase domain-containing protein</fullName>
    </recommendedName>
</protein>
<keyword evidence="4" id="KW-1185">Reference proteome</keyword>
<sequence>MPLSFPHTRIGYFAALLALFLLLAGIVSAPAADAQQRNLVVFGDSVVADPPVGEYLARKAERGSSDSADGRFCPTSGGNFGVRAAAKLGLPVSDYSCSGTTATGTRSFFGGEDFSIQVNRALSGGALTPATSRIVVSHGFNDTYSNSILPVAQTRAIFLEAMVPQIERIRAAAPNARIQVVGYATISDSDHICLFNTGGGLRDRTYVPQVGHWERLAQDMQRDLAHATGTEFLDMKPSTVGRGMCAADHMRNWAGIVDVNAGPNNLPFHMNARGHEHVAEVIARS</sequence>
<feature type="chain" id="PRO_5025488415" description="SGNH hydrolase-type esterase domain-containing protein" evidence="1">
    <location>
        <begin position="32"/>
        <end position="285"/>
    </location>
</feature>
<organism evidence="3 4">
    <name type="scientific">Corynebacterium comes</name>
    <dbReference type="NCBI Taxonomy" id="2675218"/>
    <lineage>
        <taxon>Bacteria</taxon>
        <taxon>Bacillati</taxon>
        <taxon>Actinomycetota</taxon>
        <taxon>Actinomycetes</taxon>
        <taxon>Mycobacteriales</taxon>
        <taxon>Corynebacteriaceae</taxon>
        <taxon>Corynebacterium</taxon>
    </lineage>
</organism>
<dbReference type="Proteomes" id="UP000425178">
    <property type="component" value="Chromosome"/>
</dbReference>
<evidence type="ECO:0000259" key="2">
    <source>
        <dbReference type="Pfam" id="PF13472"/>
    </source>
</evidence>
<dbReference type="Pfam" id="PF13472">
    <property type="entry name" value="Lipase_GDSL_2"/>
    <property type="match status" value="1"/>
</dbReference>
<proteinExistence type="predicted"/>
<dbReference type="SUPFAM" id="SSF52266">
    <property type="entry name" value="SGNH hydrolase"/>
    <property type="match status" value="1"/>
</dbReference>
<dbReference type="Gene3D" id="3.40.50.1110">
    <property type="entry name" value="SGNH hydrolase"/>
    <property type="match status" value="1"/>
</dbReference>
<accession>A0A6B8VHH0</accession>
<gene>
    <name evidence="3" type="ORF">CETAM_01645</name>
</gene>
<dbReference type="RefSeq" id="WP_156226771.1">
    <property type="nucleotide sequence ID" value="NZ_CP046453.1"/>
</dbReference>
<dbReference type="InterPro" id="IPR036514">
    <property type="entry name" value="SGNH_hydro_sf"/>
</dbReference>
<dbReference type="AlphaFoldDB" id="A0A6B8VHH0"/>
<dbReference type="KEGG" id="ccoe:CETAM_01645"/>
<evidence type="ECO:0000313" key="4">
    <source>
        <dbReference type="Proteomes" id="UP000425178"/>
    </source>
</evidence>
<name>A0A6B8VHH0_9CORY</name>
<dbReference type="InterPro" id="IPR013830">
    <property type="entry name" value="SGNH_hydro"/>
</dbReference>
<feature type="signal peptide" evidence="1">
    <location>
        <begin position="1"/>
        <end position="31"/>
    </location>
</feature>
<keyword evidence="1" id="KW-0732">Signal</keyword>
<feature type="domain" description="SGNH hydrolase-type esterase" evidence="2">
    <location>
        <begin position="41"/>
        <end position="276"/>
    </location>
</feature>